<dbReference type="PIRSF" id="PIRSF012508">
    <property type="entry name" value="YerC"/>
    <property type="match status" value="1"/>
</dbReference>
<dbReference type="InterPro" id="IPR013368">
    <property type="entry name" value="YecD_YerC"/>
</dbReference>
<dbReference type="Gene3D" id="1.10.1270.10">
    <property type="entry name" value="TrpR-like"/>
    <property type="match status" value="1"/>
</dbReference>
<dbReference type="SUPFAM" id="SSF48295">
    <property type="entry name" value="TrpR-like"/>
    <property type="match status" value="1"/>
</dbReference>
<protein>
    <submittedName>
        <fullName evidence="1">Trp operon repressor family</fullName>
    </submittedName>
</protein>
<reference evidence="1 2" key="1">
    <citation type="submission" date="2017-04" db="EMBL/GenBank/DDBJ databases">
        <authorList>
            <person name="Afonso C.L."/>
            <person name="Miller P.J."/>
            <person name="Scott M.A."/>
            <person name="Spackman E."/>
            <person name="Goraichik I."/>
            <person name="Dimitrov K.M."/>
            <person name="Suarez D.L."/>
            <person name="Swayne D.E."/>
        </authorList>
    </citation>
    <scope>NUCLEOTIDE SEQUENCE [LARGE SCALE GENOMIC DNA]</scope>
    <source>
        <strain evidence="1 2">DSM 12816</strain>
    </source>
</reference>
<name>A0A1W2CKG4_9FIRM</name>
<dbReference type="EMBL" id="FWXW01000010">
    <property type="protein sequence ID" value="SMC85681.1"/>
    <property type="molecule type" value="Genomic_DNA"/>
</dbReference>
<evidence type="ECO:0000313" key="1">
    <source>
        <dbReference type="EMBL" id="SMC85681.1"/>
    </source>
</evidence>
<sequence length="95" mass="11071">MPKDLKKPRNEQLYEAILKLETLEECHRFFDDLCTVAELRAMEQRFEVALLLDEGMIYNDILKKTGASSATISRVNRSLNYGANGYRVVFDRIRK</sequence>
<dbReference type="STRING" id="1122930.SAMN02745168_0056"/>
<dbReference type="GO" id="GO:0043565">
    <property type="term" value="F:sequence-specific DNA binding"/>
    <property type="evidence" value="ECO:0007669"/>
    <property type="project" value="InterPro"/>
</dbReference>
<dbReference type="NCBIfam" id="TIGR02531">
    <property type="entry name" value="yecD_yerC"/>
    <property type="match status" value="1"/>
</dbReference>
<dbReference type="InterPro" id="IPR038116">
    <property type="entry name" value="TrpR-like_sf"/>
</dbReference>
<dbReference type="RefSeq" id="WP_084235478.1">
    <property type="nucleotide sequence ID" value="NZ_FWXW01000010.1"/>
</dbReference>
<keyword evidence="2" id="KW-1185">Reference proteome</keyword>
<dbReference type="AlphaFoldDB" id="A0A1W2CKG4"/>
<evidence type="ECO:0000313" key="2">
    <source>
        <dbReference type="Proteomes" id="UP000192790"/>
    </source>
</evidence>
<dbReference type="InterPro" id="IPR010921">
    <property type="entry name" value="Trp_repressor/repl_initiator"/>
</dbReference>
<dbReference type="InterPro" id="IPR000831">
    <property type="entry name" value="Trp_repress"/>
</dbReference>
<proteinExistence type="predicted"/>
<organism evidence="1 2">
    <name type="scientific">Papillibacter cinnamivorans DSM 12816</name>
    <dbReference type="NCBI Taxonomy" id="1122930"/>
    <lineage>
        <taxon>Bacteria</taxon>
        <taxon>Bacillati</taxon>
        <taxon>Bacillota</taxon>
        <taxon>Clostridia</taxon>
        <taxon>Eubacteriales</taxon>
        <taxon>Oscillospiraceae</taxon>
        <taxon>Papillibacter</taxon>
    </lineage>
</organism>
<gene>
    <name evidence="1" type="ORF">SAMN02745168_0056</name>
</gene>
<dbReference type="PANTHER" id="PTHR40080">
    <property type="entry name" value="LMO1763 PROTEIN"/>
    <property type="match status" value="1"/>
</dbReference>
<dbReference type="PANTHER" id="PTHR40080:SF1">
    <property type="entry name" value="TRPR-LIKE PROTEIN YERC_YECD"/>
    <property type="match status" value="1"/>
</dbReference>
<dbReference type="Proteomes" id="UP000192790">
    <property type="component" value="Unassembled WGS sequence"/>
</dbReference>
<dbReference type="GO" id="GO:0003700">
    <property type="term" value="F:DNA-binding transcription factor activity"/>
    <property type="evidence" value="ECO:0007669"/>
    <property type="project" value="InterPro"/>
</dbReference>
<dbReference type="OrthoDB" id="2874807at2"/>
<accession>A0A1W2CKG4</accession>
<dbReference type="Pfam" id="PF01371">
    <property type="entry name" value="Trp_repressor"/>
    <property type="match status" value="1"/>
</dbReference>